<dbReference type="PROSITE" id="PS50042">
    <property type="entry name" value="CNMP_BINDING_3"/>
    <property type="match status" value="1"/>
</dbReference>
<feature type="domain" description="Cyclic nucleotide-binding" evidence="1">
    <location>
        <begin position="8"/>
        <end position="118"/>
    </location>
</feature>
<evidence type="ECO:0000313" key="2">
    <source>
        <dbReference type="EMBL" id="RED49459.1"/>
    </source>
</evidence>
<proteinExistence type="predicted"/>
<dbReference type="InterPro" id="IPR018490">
    <property type="entry name" value="cNMP-bd_dom_sf"/>
</dbReference>
<keyword evidence="3" id="KW-1185">Reference proteome</keyword>
<gene>
    <name evidence="2" type="ORF">DFQ02_102231</name>
</gene>
<dbReference type="EMBL" id="QRDX01000002">
    <property type="protein sequence ID" value="RED49459.1"/>
    <property type="molecule type" value="Genomic_DNA"/>
</dbReference>
<dbReference type="Gene3D" id="2.60.120.10">
    <property type="entry name" value="Jelly Rolls"/>
    <property type="match status" value="1"/>
</dbReference>
<dbReference type="InterPro" id="IPR014710">
    <property type="entry name" value="RmlC-like_jellyroll"/>
</dbReference>
<dbReference type="OrthoDB" id="792939at2"/>
<dbReference type="Pfam" id="PF00027">
    <property type="entry name" value="cNMP_binding"/>
    <property type="match status" value="1"/>
</dbReference>
<evidence type="ECO:0000313" key="3">
    <source>
        <dbReference type="Proteomes" id="UP000256629"/>
    </source>
</evidence>
<organism evidence="2 3">
    <name type="scientific">Seonamhaeicola aphaedonensis</name>
    <dbReference type="NCBI Taxonomy" id="1461338"/>
    <lineage>
        <taxon>Bacteria</taxon>
        <taxon>Pseudomonadati</taxon>
        <taxon>Bacteroidota</taxon>
        <taxon>Flavobacteriia</taxon>
        <taxon>Flavobacteriales</taxon>
        <taxon>Flavobacteriaceae</taxon>
    </lineage>
</organism>
<accession>A0A3D9HIX3</accession>
<dbReference type="RefSeq" id="WP_116039883.1">
    <property type="nucleotide sequence ID" value="NZ_QRDX01000002.1"/>
</dbReference>
<reference evidence="2 3" key="1">
    <citation type="submission" date="2018-07" db="EMBL/GenBank/DDBJ databases">
        <title>Genomic Encyclopedia of Type Strains, Phase III (KMG-III): the genomes of soil and plant-associated and newly described type strains.</title>
        <authorList>
            <person name="Whitman W."/>
        </authorList>
    </citation>
    <scope>NUCLEOTIDE SEQUENCE [LARGE SCALE GENOMIC DNA]</scope>
    <source>
        <strain evidence="2 3">CECT 8487</strain>
    </source>
</reference>
<dbReference type="AlphaFoldDB" id="A0A3D9HIX3"/>
<comment type="caution">
    <text evidence="2">The sequence shown here is derived from an EMBL/GenBank/DDBJ whole genome shotgun (WGS) entry which is preliminary data.</text>
</comment>
<dbReference type="SUPFAM" id="SSF51206">
    <property type="entry name" value="cAMP-binding domain-like"/>
    <property type="match status" value="1"/>
</dbReference>
<dbReference type="InterPro" id="IPR000595">
    <property type="entry name" value="cNMP-bd_dom"/>
</dbReference>
<evidence type="ECO:0000259" key="1">
    <source>
        <dbReference type="PROSITE" id="PS50042"/>
    </source>
</evidence>
<sequence length="176" mass="21016">MNDPFNFLLKSGTSKNFEKKEFLIKQGEKSNKVFFIKEGVTRHYVITPDGHEKTIRISKEHDFFYSSIISYFKNESSYIFCQCLTDCKLVIWNRNHIEDLFSQFPEIASFKNQQLINFILEKHEKEISLLTQNAEDRYLEFCDKNLELFNRIPHHIIASYLDITPETLSRLRSKKY</sequence>
<dbReference type="CDD" id="cd00038">
    <property type="entry name" value="CAP_ED"/>
    <property type="match status" value="1"/>
</dbReference>
<dbReference type="Proteomes" id="UP000256629">
    <property type="component" value="Unassembled WGS sequence"/>
</dbReference>
<protein>
    <submittedName>
        <fullName evidence="2">CRP-like cAMP-binding protein</fullName>
    </submittedName>
</protein>
<name>A0A3D9HIX3_9FLAO</name>